<evidence type="ECO:0000256" key="7">
    <source>
        <dbReference type="HAMAP-Rule" id="MF_00607"/>
    </source>
</evidence>
<evidence type="ECO:0000313" key="11">
    <source>
        <dbReference type="Proteomes" id="UP000054997"/>
    </source>
</evidence>
<comment type="catalytic activity">
    <reaction evidence="7">
        <text>adenosine(1518)/adenosine(1519) in 16S rRNA + 4 S-adenosyl-L-methionine = N(6)-dimethyladenosine(1518)/N(6)-dimethyladenosine(1519) in 16S rRNA + 4 S-adenosyl-L-homocysteine + 4 H(+)</text>
        <dbReference type="Rhea" id="RHEA:19609"/>
        <dbReference type="Rhea" id="RHEA-COMP:10232"/>
        <dbReference type="Rhea" id="RHEA-COMP:10233"/>
        <dbReference type="ChEBI" id="CHEBI:15378"/>
        <dbReference type="ChEBI" id="CHEBI:57856"/>
        <dbReference type="ChEBI" id="CHEBI:59789"/>
        <dbReference type="ChEBI" id="CHEBI:74411"/>
        <dbReference type="ChEBI" id="CHEBI:74493"/>
        <dbReference type="EC" id="2.1.1.182"/>
    </reaction>
</comment>
<feature type="binding site" evidence="7 8">
    <location>
        <position position="103"/>
    </location>
    <ligand>
        <name>S-adenosyl-L-methionine</name>
        <dbReference type="ChEBI" id="CHEBI:59789"/>
    </ligand>
</feature>
<keyword evidence="11" id="KW-1185">Reference proteome</keyword>
<dbReference type="GO" id="GO:0005829">
    <property type="term" value="C:cytosol"/>
    <property type="evidence" value="ECO:0007669"/>
    <property type="project" value="TreeGrafter"/>
</dbReference>
<feature type="binding site" evidence="7 8">
    <location>
        <position position="39"/>
    </location>
    <ligand>
        <name>S-adenosyl-L-methionine</name>
        <dbReference type="ChEBI" id="CHEBI:59789"/>
    </ligand>
</feature>
<dbReference type="AlphaFoldDB" id="A0A0W0VI41"/>
<evidence type="ECO:0000256" key="8">
    <source>
        <dbReference type="PROSITE-ProRule" id="PRU01026"/>
    </source>
</evidence>
<proteinExistence type="inferred from homology"/>
<dbReference type="EC" id="2.1.1.182" evidence="7"/>
<feature type="domain" description="Ribosomal RNA adenine methylase transferase N-terminal" evidence="9">
    <location>
        <begin position="19"/>
        <end position="188"/>
    </location>
</feature>
<evidence type="ECO:0000256" key="4">
    <source>
        <dbReference type="ARBA" id="ARBA00022679"/>
    </source>
</evidence>
<dbReference type="PROSITE" id="PS01131">
    <property type="entry name" value="RRNA_A_DIMETH"/>
    <property type="match status" value="1"/>
</dbReference>
<dbReference type="Proteomes" id="UP000054997">
    <property type="component" value="Unassembled WGS sequence"/>
</dbReference>
<gene>
    <name evidence="7 10" type="primary">ksgA</name>
    <name evidence="7" type="synonym">rsmA</name>
    <name evidence="10" type="ORF">Llon_1960</name>
</gene>
<dbReference type="InterPro" id="IPR011530">
    <property type="entry name" value="rRNA_adenine_dimethylase"/>
</dbReference>
<dbReference type="SMART" id="SM00650">
    <property type="entry name" value="rADc"/>
    <property type="match status" value="1"/>
</dbReference>
<dbReference type="FunFam" id="1.10.8.100:FF:000001">
    <property type="entry name" value="Ribosomal RNA small subunit methyltransferase A"/>
    <property type="match status" value="1"/>
</dbReference>
<feature type="binding site" evidence="7 8">
    <location>
        <position position="14"/>
    </location>
    <ligand>
        <name>S-adenosyl-L-methionine</name>
        <dbReference type="ChEBI" id="CHEBI:59789"/>
    </ligand>
</feature>
<dbReference type="GO" id="GO:0052908">
    <property type="term" value="F:16S rRNA (adenine(1518)-N(6)/adenine(1519)-N(6))-dimethyltransferase activity"/>
    <property type="evidence" value="ECO:0007669"/>
    <property type="project" value="UniProtKB-EC"/>
</dbReference>
<organism evidence="10 11">
    <name type="scientific">Legionella londiniensis</name>
    <dbReference type="NCBI Taxonomy" id="45068"/>
    <lineage>
        <taxon>Bacteria</taxon>
        <taxon>Pseudomonadati</taxon>
        <taxon>Pseudomonadota</taxon>
        <taxon>Gammaproteobacteria</taxon>
        <taxon>Legionellales</taxon>
        <taxon>Legionellaceae</taxon>
        <taxon>Legionella</taxon>
    </lineage>
</organism>
<keyword evidence="1 7" id="KW-0963">Cytoplasm</keyword>
<dbReference type="HAMAP" id="MF_00607">
    <property type="entry name" value="16SrRNA_methyltr_A"/>
    <property type="match status" value="1"/>
</dbReference>
<dbReference type="InterPro" id="IPR001737">
    <property type="entry name" value="KsgA/Erm"/>
</dbReference>
<feature type="binding site" evidence="7 8">
    <location>
        <position position="85"/>
    </location>
    <ligand>
        <name>S-adenosyl-L-methionine</name>
        <dbReference type="ChEBI" id="CHEBI:59789"/>
    </ligand>
</feature>
<dbReference type="PATRIC" id="fig|45068.5.peg.2131"/>
<comment type="similarity">
    <text evidence="7">Belongs to the class I-like SAM-binding methyltransferase superfamily. rRNA adenine N(6)-methyltransferase family. RsmA subfamily.</text>
</comment>
<dbReference type="OrthoDB" id="9814755at2"/>
<keyword evidence="4 7" id="KW-0808">Transferase</keyword>
<sequence length="256" mass="29158">MQHQPRKRFGQNFLQNPTVIHAILQALHPKPGDNLIEIGPGLGALTKPLLQKVNILTAIEIDRDLQEKLRTMPEAQGKLNLIDADALTVDYSKLGRQLRIVGNLPYNISTPLIIRMLQNTALIEDMHFMLQKEVVKRITAKPCSKDYGRLSVMVQFYCRADHLFDVPPSAFYPRPKVESAVIRLVPHHPMPHPDIPFQTLEQVVAKAFSMRRKTLFNNLKSLLDANMFITLGIDPQKRPEQISINEYAQIAKFVTK</sequence>
<dbReference type="PANTHER" id="PTHR11727:SF7">
    <property type="entry name" value="DIMETHYLADENOSINE TRANSFERASE-RELATED"/>
    <property type="match status" value="1"/>
</dbReference>
<dbReference type="STRING" id="45068.Llon_1960"/>
<evidence type="ECO:0000313" key="10">
    <source>
        <dbReference type="EMBL" id="KTD19788.1"/>
    </source>
</evidence>
<dbReference type="PANTHER" id="PTHR11727">
    <property type="entry name" value="DIMETHYLADENOSINE TRANSFERASE"/>
    <property type="match status" value="1"/>
</dbReference>
<evidence type="ECO:0000256" key="3">
    <source>
        <dbReference type="ARBA" id="ARBA00022603"/>
    </source>
</evidence>
<keyword evidence="3 7" id="KW-0489">Methyltransferase</keyword>
<keyword evidence="5 7" id="KW-0949">S-adenosyl-L-methionine</keyword>
<comment type="caution">
    <text evidence="10">The sequence shown here is derived from an EMBL/GenBank/DDBJ whole genome shotgun (WGS) entry which is preliminary data.</text>
</comment>
<dbReference type="PROSITE" id="PS51689">
    <property type="entry name" value="SAM_RNA_A_N6_MT"/>
    <property type="match status" value="1"/>
</dbReference>
<dbReference type="Gene3D" id="1.10.8.100">
    <property type="entry name" value="Ribosomal RNA adenine dimethylase-like, domain 2"/>
    <property type="match status" value="1"/>
</dbReference>
<evidence type="ECO:0000256" key="2">
    <source>
        <dbReference type="ARBA" id="ARBA00022552"/>
    </source>
</evidence>
<dbReference type="InterPro" id="IPR020596">
    <property type="entry name" value="rRNA_Ade_Mease_Trfase_CS"/>
</dbReference>
<keyword evidence="2 7" id="KW-0698">rRNA processing</keyword>
<dbReference type="GO" id="GO:0003723">
    <property type="term" value="F:RNA binding"/>
    <property type="evidence" value="ECO:0007669"/>
    <property type="project" value="UniProtKB-UniRule"/>
</dbReference>
<dbReference type="NCBIfam" id="TIGR00755">
    <property type="entry name" value="ksgA"/>
    <property type="match status" value="1"/>
</dbReference>
<dbReference type="InterPro" id="IPR023165">
    <property type="entry name" value="rRNA_Ade_diMease-like_C"/>
</dbReference>
<accession>A0A0W0VI41</accession>
<evidence type="ECO:0000256" key="1">
    <source>
        <dbReference type="ARBA" id="ARBA00022490"/>
    </source>
</evidence>
<protein>
    <recommendedName>
        <fullName evidence="7">Ribosomal RNA small subunit methyltransferase A</fullName>
        <ecNumber evidence="7">2.1.1.182</ecNumber>
    </recommendedName>
    <alternativeName>
        <fullName evidence="7">16S rRNA (adenine(1518)-N(6)/adenine(1519)-N(6))-dimethyltransferase</fullName>
    </alternativeName>
    <alternativeName>
        <fullName evidence="7">16S rRNA dimethyladenosine transferase</fullName>
    </alternativeName>
    <alternativeName>
        <fullName evidence="7">16S rRNA dimethylase</fullName>
    </alternativeName>
    <alternativeName>
        <fullName evidence="7">S-adenosylmethionine-6-N', N'-adenosyl(rRNA) dimethyltransferase</fullName>
    </alternativeName>
</protein>
<evidence type="ECO:0000256" key="6">
    <source>
        <dbReference type="ARBA" id="ARBA00022884"/>
    </source>
</evidence>
<name>A0A0W0VI41_9GAMM</name>
<feature type="binding site" evidence="7 8">
    <location>
        <position position="12"/>
    </location>
    <ligand>
        <name>S-adenosyl-L-methionine</name>
        <dbReference type="ChEBI" id="CHEBI:59789"/>
    </ligand>
</feature>
<dbReference type="InterPro" id="IPR020598">
    <property type="entry name" value="rRNA_Ade_methylase_Trfase_N"/>
</dbReference>
<comment type="function">
    <text evidence="7">Specifically dimethylates two adjacent adenosines (A1518 and A1519) in the loop of a conserved hairpin near the 3'-end of 16S rRNA in the 30S particle. May play a critical role in biogenesis of 30S subunits.</text>
</comment>
<evidence type="ECO:0000259" key="9">
    <source>
        <dbReference type="SMART" id="SM00650"/>
    </source>
</evidence>
<dbReference type="EMBL" id="LNYK01000033">
    <property type="protein sequence ID" value="KTD19788.1"/>
    <property type="molecule type" value="Genomic_DNA"/>
</dbReference>
<evidence type="ECO:0000256" key="5">
    <source>
        <dbReference type="ARBA" id="ARBA00022691"/>
    </source>
</evidence>
<dbReference type="Gene3D" id="3.40.50.150">
    <property type="entry name" value="Vaccinia Virus protein VP39"/>
    <property type="match status" value="1"/>
</dbReference>
<dbReference type="RefSeq" id="WP_058529933.1">
    <property type="nucleotide sequence ID" value="NZ_CAAAHZ010000001.1"/>
</dbReference>
<feature type="binding site" evidence="7 8">
    <location>
        <position position="60"/>
    </location>
    <ligand>
        <name>S-adenosyl-L-methionine</name>
        <dbReference type="ChEBI" id="CHEBI:59789"/>
    </ligand>
</feature>
<dbReference type="SUPFAM" id="SSF53335">
    <property type="entry name" value="S-adenosyl-L-methionine-dependent methyltransferases"/>
    <property type="match status" value="1"/>
</dbReference>
<reference evidence="10 11" key="1">
    <citation type="submission" date="2015-11" db="EMBL/GenBank/DDBJ databases">
        <title>Genomic analysis of 38 Legionella species identifies large and diverse effector repertoires.</title>
        <authorList>
            <person name="Burstein D."/>
            <person name="Amaro F."/>
            <person name="Zusman T."/>
            <person name="Lifshitz Z."/>
            <person name="Cohen O."/>
            <person name="Gilbert J.A."/>
            <person name="Pupko T."/>
            <person name="Shuman H.A."/>
            <person name="Segal G."/>
        </authorList>
    </citation>
    <scope>NUCLEOTIDE SEQUENCE [LARGE SCALE GENOMIC DNA]</scope>
    <source>
        <strain evidence="10 11">ATCC 49505</strain>
    </source>
</reference>
<comment type="subcellular location">
    <subcellularLocation>
        <location evidence="7">Cytoplasm</location>
    </subcellularLocation>
</comment>
<keyword evidence="6 7" id="KW-0694">RNA-binding</keyword>
<dbReference type="InterPro" id="IPR029063">
    <property type="entry name" value="SAM-dependent_MTases_sf"/>
</dbReference>
<dbReference type="Pfam" id="PF00398">
    <property type="entry name" value="RrnaAD"/>
    <property type="match status" value="1"/>
</dbReference>